<comment type="caution">
    <text evidence="1">The sequence shown here is derived from an EMBL/GenBank/DDBJ whole genome shotgun (WGS) entry which is preliminary data.</text>
</comment>
<reference evidence="1 2" key="1">
    <citation type="submission" date="2010-12" db="EMBL/GenBank/DDBJ databases">
        <authorList>
            <person name="Muzny D."/>
            <person name="Qin X."/>
            <person name="Deng J."/>
            <person name="Jiang H."/>
            <person name="Liu Y."/>
            <person name="Qu J."/>
            <person name="Song X.-Z."/>
            <person name="Zhang L."/>
            <person name="Thornton R."/>
            <person name="Coyle M."/>
            <person name="Francisco L."/>
            <person name="Jackson L."/>
            <person name="Javaid M."/>
            <person name="Korchina V."/>
            <person name="Kovar C."/>
            <person name="Mata R."/>
            <person name="Mathew T."/>
            <person name="Ngo R."/>
            <person name="Nguyen L."/>
            <person name="Nguyen N."/>
            <person name="Okwuonu G."/>
            <person name="Ongeri F."/>
            <person name="Pham C."/>
            <person name="Simmons D."/>
            <person name="Wilczek-Boney K."/>
            <person name="Hale W."/>
            <person name="Jakkamsetti A."/>
            <person name="Pham P."/>
            <person name="Ruth R."/>
            <person name="San Lucas F."/>
            <person name="Warren J."/>
            <person name="Zhang J."/>
            <person name="Zhao Z."/>
            <person name="Zhou C."/>
            <person name="Zhu D."/>
            <person name="Lee S."/>
            <person name="Bess C."/>
            <person name="Blankenburg K."/>
            <person name="Forbes L."/>
            <person name="Fu Q."/>
            <person name="Gubbala S."/>
            <person name="Hirani K."/>
            <person name="Jayaseelan J.C."/>
            <person name="Lara F."/>
            <person name="Munidasa M."/>
            <person name="Palculict T."/>
            <person name="Patil S."/>
            <person name="Pu L.-L."/>
            <person name="Saada N."/>
            <person name="Tang L."/>
            <person name="Weissenberger G."/>
            <person name="Zhu Y."/>
            <person name="Hemphill L."/>
            <person name="Shang Y."/>
            <person name="Youmans B."/>
            <person name="Ayvaz T."/>
            <person name="Ross M."/>
            <person name="Santibanez J."/>
            <person name="Aqrawi P."/>
            <person name="Gross S."/>
            <person name="Joshi V."/>
            <person name="Fowler G."/>
            <person name="Nazareth L."/>
            <person name="Reid J."/>
            <person name="Worley K."/>
            <person name="Petrosino J."/>
            <person name="Highlander S."/>
            <person name="Gibbs R."/>
        </authorList>
    </citation>
    <scope>NUCLEOTIDE SEQUENCE [LARGE SCALE GENOMIC DNA]</scope>
    <source>
        <strain evidence="1 2">DSM 15606</strain>
    </source>
</reference>
<dbReference type="HOGENOM" id="CLU_184479_0_0_10"/>
<protein>
    <submittedName>
        <fullName evidence="1">Uncharacterized protein</fullName>
    </submittedName>
</protein>
<proteinExistence type="predicted"/>
<evidence type="ECO:0000313" key="1">
    <source>
        <dbReference type="EMBL" id="EFV04333.1"/>
    </source>
</evidence>
<dbReference type="AlphaFoldDB" id="E6MPU1"/>
<keyword evidence="2" id="KW-1185">Reference proteome</keyword>
<accession>E6MPU1</accession>
<sequence>MLPFNFAIVIEDEQKTTENMEKNIYLECEQHQSSQSLRQFIVRLKDIVCRPVRWFSAYYSAVLGREISMRQTLHLLNAQLAFVFVVLPADISFVARAVCCGWLLKAVMACRKSL</sequence>
<evidence type="ECO:0000313" key="2">
    <source>
        <dbReference type="Proteomes" id="UP000003874"/>
    </source>
</evidence>
<name>E6MPU1_9BACT</name>
<organism evidence="1 2">
    <name type="scientific">Segatella salivae DSM 15606</name>
    <dbReference type="NCBI Taxonomy" id="888832"/>
    <lineage>
        <taxon>Bacteria</taxon>
        <taxon>Pseudomonadati</taxon>
        <taxon>Bacteroidota</taxon>
        <taxon>Bacteroidia</taxon>
        <taxon>Bacteroidales</taxon>
        <taxon>Prevotellaceae</taxon>
        <taxon>Segatella</taxon>
    </lineage>
</organism>
<gene>
    <name evidence="1" type="ORF">HMPREF9420_1509</name>
</gene>
<dbReference type="Proteomes" id="UP000003874">
    <property type="component" value="Unassembled WGS sequence"/>
</dbReference>
<dbReference type="STRING" id="888832.HMPREF9420_1509"/>
<dbReference type="EMBL" id="AEQO01000130">
    <property type="protein sequence ID" value="EFV04333.1"/>
    <property type="molecule type" value="Genomic_DNA"/>
</dbReference>